<keyword evidence="3" id="KW-1185">Reference proteome</keyword>
<proteinExistence type="predicted"/>
<feature type="region of interest" description="Disordered" evidence="1">
    <location>
        <begin position="122"/>
        <end position="168"/>
    </location>
</feature>
<evidence type="ECO:0000256" key="1">
    <source>
        <dbReference type="SAM" id="MobiDB-lite"/>
    </source>
</evidence>
<evidence type="ECO:0000313" key="2">
    <source>
        <dbReference type="EMBL" id="KAF1911467.1"/>
    </source>
</evidence>
<dbReference type="EMBL" id="ML979144">
    <property type="protein sequence ID" value="KAF1911467.1"/>
    <property type="molecule type" value="Genomic_DNA"/>
</dbReference>
<dbReference type="Proteomes" id="UP000800096">
    <property type="component" value="Unassembled WGS sequence"/>
</dbReference>
<gene>
    <name evidence="2" type="ORF">BDU57DRAFT_104957</name>
</gene>
<reference evidence="2" key="1">
    <citation type="journal article" date="2020" name="Stud. Mycol.">
        <title>101 Dothideomycetes genomes: a test case for predicting lifestyles and emergence of pathogens.</title>
        <authorList>
            <person name="Haridas S."/>
            <person name="Albert R."/>
            <person name="Binder M."/>
            <person name="Bloem J."/>
            <person name="Labutti K."/>
            <person name="Salamov A."/>
            <person name="Andreopoulos B."/>
            <person name="Baker S."/>
            <person name="Barry K."/>
            <person name="Bills G."/>
            <person name="Bluhm B."/>
            <person name="Cannon C."/>
            <person name="Castanera R."/>
            <person name="Culley D."/>
            <person name="Daum C."/>
            <person name="Ezra D."/>
            <person name="Gonzalez J."/>
            <person name="Henrissat B."/>
            <person name="Kuo A."/>
            <person name="Liang C."/>
            <person name="Lipzen A."/>
            <person name="Lutzoni F."/>
            <person name="Magnuson J."/>
            <person name="Mondo S."/>
            <person name="Nolan M."/>
            <person name="Ohm R."/>
            <person name="Pangilinan J."/>
            <person name="Park H.-J."/>
            <person name="Ramirez L."/>
            <person name="Alfaro M."/>
            <person name="Sun H."/>
            <person name="Tritt A."/>
            <person name="Yoshinaga Y."/>
            <person name="Zwiers L.-H."/>
            <person name="Turgeon B."/>
            <person name="Goodwin S."/>
            <person name="Spatafora J."/>
            <person name="Crous P."/>
            <person name="Grigoriev I."/>
        </authorList>
    </citation>
    <scope>NUCLEOTIDE SEQUENCE</scope>
    <source>
        <strain evidence="2">HMLAC05119</strain>
    </source>
</reference>
<dbReference type="AlphaFoldDB" id="A0A6A5QB14"/>
<organism evidence="2 3">
    <name type="scientific">Ampelomyces quisqualis</name>
    <name type="common">Powdery mildew agent</name>
    <dbReference type="NCBI Taxonomy" id="50730"/>
    <lineage>
        <taxon>Eukaryota</taxon>
        <taxon>Fungi</taxon>
        <taxon>Dikarya</taxon>
        <taxon>Ascomycota</taxon>
        <taxon>Pezizomycotina</taxon>
        <taxon>Dothideomycetes</taxon>
        <taxon>Pleosporomycetidae</taxon>
        <taxon>Pleosporales</taxon>
        <taxon>Pleosporineae</taxon>
        <taxon>Phaeosphaeriaceae</taxon>
        <taxon>Ampelomyces</taxon>
    </lineage>
</organism>
<feature type="compositionally biased region" description="Pro residues" evidence="1">
    <location>
        <begin position="159"/>
        <end position="168"/>
    </location>
</feature>
<accession>A0A6A5QB14</accession>
<feature type="compositionally biased region" description="Polar residues" evidence="1">
    <location>
        <begin position="140"/>
        <end position="156"/>
    </location>
</feature>
<sequence length="168" mass="18723">MNTVPGVLEVKVLTLAERETFRDRQEDHYGLIEENWPRVGLRVPYFSKSFSRMGPRGPLVTVPEPRLVQNIHPLLQQVVYMKPWDGGQAGPSGMAGIESDDEGDWFREVILKGEGPRLMVTTQSRRSERGIWGEVPAHSGPSSLKPSPAQQPSTRCPTLQPPSQLPTT</sequence>
<protein>
    <submittedName>
        <fullName evidence="2">Uncharacterized protein</fullName>
    </submittedName>
</protein>
<evidence type="ECO:0000313" key="3">
    <source>
        <dbReference type="Proteomes" id="UP000800096"/>
    </source>
</evidence>
<name>A0A6A5QB14_AMPQU</name>